<name>A0A445M1R6_GLYSO</name>
<dbReference type="EMBL" id="QZWG01000001">
    <property type="protein sequence ID" value="RZC29486.1"/>
    <property type="molecule type" value="Genomic_DNA"/>
</dbReference>
<evidence type="ECO:0008006" key="3">
    <source>
        <dbReference type="Google" id="ProtNLM"/>
    </source>
</evidence>
<dbReference type="AlphaFoldDB" id="A0A445M1R6"/>
<organism evidence="1 2">
    <name type="scientific">Glycine soja</name>
    <name type="common">Wild soybean</name>
    <dbReference type="NCBI Taxonomy" id="3848"/>
    <lineage>
        <taxon>Eukaryota</taxon>
        <taxon>Viridiplantae</taxon>
        <taxon>Streptophyta</taxon>
        <taxon>Embryophyta</taxon>
        <taxon>Tracheophyta</taxon>
        <taxon>Spermatophyta</taxon>
        <taxon>Magnoliopsida</taxon>
        <taxon>eudicotyledons</taxon>
        <taxon>Gunneridae</taxon>
        <taxon>Pentapetalae</taxon>
        <taxon>rosids</taxon>
        <taxon>fabids</taxon>
        <taxon>Fabales</taxon>
        <taxon>Fabaceae</taxon>
        <taxon>Papilionoideae</taxon>
        <taxon>50 kb inversion clade</taxon>
        <taxon>NPAAA clade</taxon>
        <taxon>indigoferoid/millettioid clade</taxon>
        <taxon>Phaseoleae</taxon>
        <taxon>Glycine</taxon>
        <taxon>Glycine subgen. Soja</taxon>
    </lineage>
</organism>
<sequence>MTNANCLQESLHSVSNGNLRYIILLGISLQQPFSVLQQQQGMHSQLGMSSSGSQGLHMLQSEATNVGGNATIGTGGGFPDFVRIGNGKQDIGISGEGRGGNSSVHSGDGGETLNYLKVVGDGN</sequence>
<comment type="caution">
    <text evidence="1">The sequence shown here is derived from an EMBL/GenBank/DDBJ whole genome shotgun (WGS) entry which is preliminary data.</text>
</comment>
<dbReference type="Proteomes" id="UP000289340">
    <property type="component" value="Chromosome 1"/>
</dbReference>
<reference evidence="1 2" key="1">
    <citation type="submission" date="2018-09" db="EMBL/GenBank/DDBJ databases">
        <title>A high-quality reference genome of wild soybean provides a powerful tool to mine soybean genomes.</title>
        <authorList>
            <person name="Xie M."/>
            <person name="Chung C.Y.L."/>
            <person name="Li M.-W."/>
            <person name="Wong F.-L."/>
            <person name="Chan T.-F."/>
            <person name="Lam H.-M."/>
        </authorList>
    </citation>
    <scope>NUCLEOTIDE SEQUENCE [LARGE SCALE GENOMIC DNA]</scope>
    <source>
        <strain evidence="2">cv. W05</strain>
        <tissue evidence="1">Hypocotyl of etiolated seedlings</tissue>
    </source>
</reference>
<evidence type="ECO:0000313" key="1">
    <source>
        <dbReference type="EMBL" id="RZC29486.1"/>
    </source>
</evidence>
<gene>
    <name evidence="1" type="ORF">D0Y65_001177</name>
</gene>
<proteinExistence type="predicted"/>
<keyword evidence="2" id="KW-1185">Reference proteome</keyword>
<protein>
    <recommendedName>
        <fullName evidence="3">GRF1-interacting factor 1</fullName>
    </recommendedName>
</protein>
<accession>A0A445M1R6</accession>
<evidence type="ECO:0000313" key="2">
    <source>
        <dbReference type="Proteomes" id="UP000289340"/>
    </source>
</evidence>